<feature type="signal peptide" evidence="1">
    <location>
        <begin position="1"/>
        <end position="18"/>
    </location>
</feature>
<protein>
    <submittedName>
        <fullName evidence="2">Venom polypeptide</fullName>
    </submittedName>
</protein>
<proteinExistence type="evidence at transcript level"/>
<evidence type="ECO:0000313" key="2">
    <source>
        <dbReference type="EMBL" id="AYV99602.1"/>
    </source>
</evidence>
<name>A0A3G5BIJ6_DOLGE</name>
<reference evidence="2" key="1">
    <citation type="journal article" date="2018" name="Toxins">
        <title>Buzz kill: function and proteomic composition of venom from the giant assassin fly Dolopus genitalis (Diptera: Asilidae).</title>
        <authorList>
            <person name="Walker A.A."/>
            <person name="Dobson J."/>
            <person name="Jin J."/>
            <person name="Robinson S.D."/>
            <person name="Herzig V."/>
            <person name="Vetter I."/>
            <person name="King G.F."/>
            <person name="Fry B.G."/>
        </authorList>
    </citation>
    <scope>NUCLEOTIDE SEQUENCE</scope>
    <source>
        <strain evidence="2">U-Asilidin2-Dg81</strain>
        <tissue evidence="2">Venom/thoracic glands</tissue>
    </source>
</reference>
<feature type="chain" id="PRO_5018248760" evidence="1">
    <location>
        <begin position="19"/>
        <end position="222"/>
    </location>
</feature>
<keyword evidence="1" id="KW-0732">Signal</keyword>
<evidence type="ECO:0000256" key="1">
    <source>
        <dbReference type="SAM" id="SignalP"/>
    </source>
</evidence>
<dbReference type="AlphaFoldDB" id="A0A3G5BIJ6"/>
<accession>A0A3G5BIJ6</accession>
<organism evidence="2">
    <name type="scientific">Dolopus genitalis</name>
    <name type="common">Giant Australian assassin fly</name>
    <name type="synonym">Asilus genitalis</name>
    <dbReference type="NCBI Taxonomy" id="2488630"/>
    <lineage>
        <taxon>Eukaryota</taxon>
        <taxon>Metazoa</taxon>
        <taxon>Ecdysozoa</taxon>
        <taxon>Arthropoda</taxon>
        <taxon>Hexapoda</taxon>
        <taxon>Insecta</taxon>
        <taxon>Pterygota</taxon>
        <taxon>Neoptera</taxon>
        <taxon>Endopterygota</taxon>
        <taxon>Diptera</taxon>
        <taxon>Brachycera</taxon>
        <taxon>Muscomorpha</taxon>
        <taxon>Asiloidea</taxon>
        <taxon>Asilidae</taxon>
        <taxon>Asilinae</taxon>
        <taxon>Dolopus</taxon>
    </lineage>
</organism>
<dbReference type="EMBL" id="MK075199">
    <property type="protein sequence ID" value="AYV99602.1"/>
    <property type="molecule type" value="mRNA"/>
</dbReference>
<sequence>MKFELFIFLISAIFVAKGQEATYSLSEATKLHLLKLVEGVTFMSERAAEILQNVEFQMKSFNSSANMNLTEVHTKISKVLDDVSSNKEYKKCIDRERMQLRFILQKARADVNQCLRAGIIRGQVLRNNTIQPLLGIRLNHFIQKCFVHEKNECTEQEAAVVKEEAQLAIKMAYDNLYKAGGELKPLANKVLQCLRNIDERTKSQAKSFLDATMKRNARQQLN</sequence>